<organism evidence="2 3">
    <name type="scientific">Linum trigynum</name>
    <dbReference type="NCBI Taxonomy" id="586398"/>
    <lineage>
        <taxon>Eukaryota</taxon>
        <taxon>Viridiplantae</taxon>
        <taxon>Streptophyta</taxon>
        <taxon>Embryophyta</taxon>
        <taxon>Tracheophyta</taxon>
        <taxon>Spermatophyta</taxon>
        <taxon>Magnoliopsida</taxon>
        <taxon>eudicotyledons</taxon>
        <taxon>Gunneridae</taxon>
        <taxon>Pentapetalae</taxon>
        <taxon>rosids</taxon>
        <taxon>fabids</taxon>
        <taxon>Malpighiales</taxon>
        <taxon>Linaceae</taxon>
        <taxon>Linum</taxon>
    </lineage>
</organism>
<dbReference type="AlphaFoldDB" id="A0AAV2CDS6"/>
<sequence>MLKGYTSSGSRRRLVGPPLNPPLAGKEEDEMAATRFKRKRSEDNTTSMGLPSMLIGLAQCCQEVAYEMMKSNNHNRLPPAPGAGCCSTRILNHFRRSVLPPWRGTQIPTLFAAHPRRR</sequence>
<keyword evidence="3" id="KW-1185">Reference proteome</keyword>
<reference evidence="2 3" key="1">
    <citation type="submission" date="2024-04" db="EMBL/GenBank/DDBJ databases">
        <authorList>
            <person name="Fracassetti M."/>
        </authorList>
    </citation>
    <scope>NUCLEOTIDE SEQUENCE [LARGE SCALE GENOMIC DNA]</scope>
</reference>
<gene>
    <name evidence="2" type="ORF">LTRI10_LOCUS2149</name>
</gene>
<dbReference type="EMBL" id="OZ034813">
    <property type="protein sequence ID" value="CAL1354326.1"/>
    <property type="molecule type" value="Genomic_DNA"/>
</dbReference>
<evidence type="ECO:0000313" key="2">
    <source>
        <dbReference type="EMBL" id="CAL1354326.1"/>
    </source>
</evidence>
<evidence type="ECO:0000313" key="3">
    <source>
        <dbReference type="Proteomes" id="UP001497516"/>
    </source>
</evidence>
<accession>A0AAV2CDS6</accession>
<proteinExistence type="predicted"/>
<dbReference type="Proteomes" id="UP001497516">
    <property type="component" value="Chromosome 1"/>
</dbReference>
<evidence type="ECO:0000256" key="1">
    <source>
        <dbReference type="SAM" id="MobiDB-lite"/>
    </source>
</evidence>
<feature type="region of interest" description="Disordered" evidence="1">
    <location>
        <begin position="1"/>
        <end position="49"/>
    </location>
</feature>
<name>A0AAV2CDS6_9ROSI</name>
<protein>
    <submittedName>
        <fullName evidence="2">Uncharacterized protein</fullName>
    </submittedName>
</protein>